<protein>
    <submittedName>
        <fullName evidence="2">Uncharacterized protein</fullName>
    </submittedName>
</protein>
<keyword evidence="3" id="KW-1185">Reference proteome</keyword>
<dbReference type="AlphaFoldDB" id="A0A7W7WKC9"/>
<dbReference type="Proteomes" id="UP000573327">
    <property type="component" value="Unassembled WGS sequence"/>
</dbReference>
<comment type="caution">
    <text evidence="2">The sequence shown here is derived from an EMBL/GenBank/DDBJ whole genome shotgun (WGS) entry which is preliminary data.</text>
</comment>
<reference evidence="2 3" key="1">
    <citation type="submission" date="2020-08" db="EMBL/GenBank/DDBJ databases">
        <title>Sequencing the genomes of 1000 actinobacteria strains.</title>
        <authorList>
            <person name="Klenk H.-P."/>
        </authorList>
    </citation>
    <scope>NUCLEOTIDE SEQUENCE [LARGE SCALE GENOMIC DNA]</scope>
    <source>
        <strain evidence="2 3">DSM 44786</strain>
    </source>
</reference>
<proteinExistence type="predicted"/>
<dbReference type="EMBL" id="JACHJR010000001">
    <property type="protein sequence ID" value="MBB4950682.1"/>
    <property type="molecule type" value="Genomic_DNA"/>
</dbReference>
<dbReference type="RefSeq" id="WP_184922075.1">
    <property type="nucleotide sequence ID" value="NZ_JACHJR010000001.1"/>
</dbReference>
<accession>A0A7W7WKC9</accession>
<sequence>MTISYYAGDDEYEYEYRHQRGQHARFEEPVIDLSHPPAYATAPTIDSWGIKSADLVEAVISHLTRHPFRLLPTEVARKMDEFNVRVLRLENAHKRLQEANDELTERNRRLEDRVASLIATRTQGRSDVATAEHSAHQTIAADYRALVEQRLHAFARAHHKASSRTGHYADRQRVPRFLAELTRALFADLSRPLPAGEGAWNALGIARTTWTESDPLALLRADCDNLRQRANKAGLQARWDFMILKDRPLNPERQEPWSSCDPNDPVRFVVAPGYMVDDQVYTLQYVYTSPDPIS</sequence>
<organism evidence="2 3">
    <name type="scientific">Kitasatospora gansuensis</name>
    <dbReference type="NCBI Taxonomy" id="258050"/>
    <lineage>
        <taxon>Bacteria</taxon>
        <taxon>Bacillati</taxon>
        <taxon>Actinomycetota</taxon>
        <taxon>Actinomycetes</taxon>
        <taxon>Kitasatosporales</taxon>
        <taxon>Streptomycetaceae</taxon>
        <taxon>Kitasatospora</taxon>
    </lineage>
</organism>
<gene>
    <name evidence="2" type="ORF">F4556_006217</name>
</gene>
<name>A0A7W7WKC9_9ACTN</name>
<evidence type="ECO:0000313" key="2">
    <source>
        <dbReference type="EMBL" id="MBB4950682.1"/>
    </source>
</evidence>
<keyword evidence="1" id="KW-0175">Coiled coil</keyword>
<evidence type="ECO:0000256" key="1">
    <source>
        <dbReference type="SAM" id="Coils"/>
    </source>
</evidence>
<feature type="coiled-coil region" evidence="1">
    <location>
        <begin position="79"/>
        <end position="120"/>
    </location>
</feature>
<evidence type="ECO:0000313" key="3">
    <source>
        <dbReference type="Proteomes" id="UP000573327"/>
    </source>
</evidence>